<keyword evidence="1" id="KW-0472">Membrane</keyword>
<dbReference type="Proteomes" id="UP000319257">
    <property type="component" value="Unassembled WGS sequence"/>
</dbReference>
<dbReference type="EMBL" id="SKBQ01000019">
    <property type="protein sequence ID" value="TPX16142.1"/>
    <property type="molecule type" value="Genomic_DNA"/>
</dbReference>
<dbReference type="AlphaFoldDB" id="A0A507B1J4"/>
<evidence type="ECO:0000313" key="2">
    <source>
        <dbReference type="EMBL" id="TPX16142.1"/>
    </source>
</evidence>
<feature type="transmembrane region" description="Helical" evidence="1">
    <location>
        <begin position="154"/>
        <end position="173"/>
    </location>
</feature>
<protein>
    <submittedName>
        <fullName evidence="2">Uncharacterized protein</fullName>
    </submittedName>
</protein>
<gene>
    <name evidence="2" type="ORF">E0L32_004137</name>
</gene>
<dbReference type="RefSeq" id="XP_030997853.1">
    <property type="nucleotide sequence ID" value="XM_031138514.1"/>
</dbReference>
<evidence type="ECO:0000256" key="1">
    <source>
        <dbReference type="SAM" id="Phobius"/>
    </source>
</evidence>
<keyword evidence="3" id="KW-1185">Reference proteome</keyword>
<sequence>MPEWAQQLAGILPLTALIEFIDLPTKLHVFELAGCVPLWHWPVTPAGARILLSTLDNDHACCLDREDHSTVLHCIDGRYGDCYPSSTPTTTRVIMSSSGSTIAIPNNSLNLLNSSARKQKLSVIVLDRENLSQRDEPHHEWWAMSWSRFRRHSVRYRLLSFVGWLALGGTLAISLMCGLYLSIVYLILLPLTGIAINATHGGQRRRLLDEDRSEFKRVVVCTNSFNGTHWWLFYGGSHTLNSLLNKPLFRTTPARGRGLASRILQLLIACQWVVAIASCAFQDWNAIIISIWLAFCAISSGYFNPSPECVRDWLKRDCHISSTSITTEFSSRRSMLSAMVYLNPDSSERRTSWINPILAPCAERQEWEEALLNVLESGTEDSVGEDLRNKYWWKFITEGIEMGKAIERVITQQLRRSDTNQSNSSAWSESFDFLKMWYKV</sequence>
<accession>A0A507B1J4</accession>
<feature type="transmembrane region" description="Helical" evidence="1">
    <location>
        <begin position="259"/>
        <end position="278"/>
    </location>
</feature>
<evidence type="ECO:0000313" key="3">
    <source>
        <dbReference type="Proteomes" id="UP000319257"/>
    </source>
</evidence>
<name>A0A507B1J4_9PEZI</name>
<keyword evidence="1" id="KW-0812">Transmembrane</keyword>
<dbReference type="GeneID" id="41971584"/>
<keyword evidence="1" id="KW-1133">Transmembrane helix</keyword>
<organism evidence="2 3">
    <name type="scientific">Thyridium curvatum</name>
    <dbReference type="NCBI Taxonomy" id="1093900"/>
    <lineage>
        <taxon>Eukaryota</taxon>
        <taxon>Fungi</taxon>
        <taxon>Dikarya</taxon>
        <taxon>Ascomycota</taxon>
        <taxon>Pezizomycotina</taxon>
        <taxon>Sordariomycetes</taxon>
        <taxon>Sordariomycetidae</taxon>
        <taxon>Thyridiales</taxon>
        <taxon>Thyridiaceae</taxon>
        <taxon>Thyridium</taxon>
    </lineage>
</organism>
<reference evidence="2 3" key="1">
    <citation type="submission" date="2019-06" db="EMBL/GenBank/DDBJ databases">
        <title>Draft genome sequence of the filamentous fungus Phialemoniopsis curvata isolated from diesel fuel.</title>
        <authorList>
            <person name="Varaljay V.A."/>
            <person name="Lyon W.J."/>
            <person name="Crouch A.L."/>
            <person name="Drake C.E."/>
            <person name="Hollomon J.M."/>
            <person name="Nadeau L.J."/>
            <person name="Nunn H.S."/>
            <person name="Stevenson B.S."/>
            <person name="Bojanowski C.L."/>
            <person name="Crookes-Goodson W.J."/>
        </authorList>
    </citation>
    <scope>NUCLEOTIDE SEQUENCE [LARGE SCALE GENOMIC DNA]</scope>
    <source>
        <strain evidence="2 3">D216</strain>
    </source>
</reference>
<proteinExistence type="predicted"/>
<dbReference type="STRING" id="1093900.A0A507B1J4"/>
<dbReference type="InParanoid" id="A0A507B1J4"/>
<feature type="transmembrane region" description="Helical" evidence="1">
    <location>
        <begin position="284"/>
        <end position="303"/>
    </location>
</feature>
<comment type="caution">
    <text evidence="2">The sequence shown here is derived from an EMBL/GenBank/DDBJ whole genome shotgun (WGS) entry which is preliminary data.</text>
</comment>
<dbReference type="OrthoDB" id="3527261at2759"/>
<feature type="transmembrane region" description="Helical" evidence="1">
    <location>
        <begin position="179"/>
        <end position="198"/>
    </location>
</feature>